<dbReference type="InterPro" id="IPR012338">
    <property type="entry name" value="Beta-lactam/transpept-like"/>
</dbReference>
<protein>
    <submittedName>
        <fullName evidence="3">Serine hydrolase</fullName>
    </submittedName>
</protein>
<dbReference type="InterPro" id="IPR051478">
    <property type="entry name" value="Beta-lactamase-like_AB/R"/>
</dbReference>
<dbReference type="RefSeq" id="WP_189824664.1">
    <property type="nucleotide sequence ID" value="NZ_BMVC01000007.1"/>
</dbReference>
<feature type="domain" description="Beta-lactamase-related" evidence="2">
    <location>
        <begin position="34"/>
        <end position="342"/>
    </location>
</feature>
<accession>A0A918WYX5</accession>
<comment type="similarity">
    <text evidence="1">Belongs to the beta-lactamase family.</text>
</comment>
<dbReference type="EMBL" id="BMVC01000007">
    <property type="protein sequence ID" value="GHC96487.1"/>
    <property type="molecule type" value="Genomic_DNA"/>
</dbReference>
<dbReference type="GO" id="GO:0016787">
    <property type="term" value="F:hydrolase activity"/>
    <property type="evidence" value="ECO:0007669"/>
    <property type="project" value="UniProtKB-KW"/>
</dbReference>
<comment type="caution">
    <text evidence="3">The sequence shown here is derived from an EMBL/GenBank/DDBJ whole genome shotgun (WGS) entry which is preliminary data.</text>
</comment>
<evidence type="ECO:0000313" key="3">
    <source>
        <dbReference type="EMBL" id="GHC96487.1"/>
    </source>
</evidence>
<dbReference type="PANTHER" id="PTHR22935">
    <property type="entry name" value="PENICILLIN-BINDING PROTEIN"/>
    <property type="match status" value="1"/>
</dbReference>
<dbReference type="AlphaFoldDB" id="A0A918WYX5"/>
<proteinExistence type="inferred from homology"/>
<dbReference type="InterPro" id="IPR001466">
    <property type="entry name" value="Beta-lactam-related"/>
</dbReference>
<evidence type="ECO:0000256" key="1">
    <source>
        <dbReference type="ARBA" id="ARBA00038473"/>
    </source>
</evidence>
<dbReference type="Proteomes" id="UP000638353">
    <property type="component" value="Unassembled WGS sequence"/>
</dbReference>
<evidence type="ECO:0000313" key="4">
    <source>
        <dbReference type="Proteomes" id="UP000638353"/>
    </source>
</evidence>
<gene>
    <name evidence="3" type="ORF">GCM10010334_36680</name>
</gene>
<organism evidence="3 4">
    <name type="scientific">Streptomyces finlayi</name>
    <dbReference type="NCBI Taxonomy" id="67296"/>
    <lineage>
        <taxon>Bacteria</taxon>
        <taxon>Bacillati</taxon>
        <taxon>Actinomycetota</taxon>
        <taxon>Actinomycetes</taxon>
        <taxon>Kitasatosporales</taxon>
        <taxon>Streptomycetaceae</taxon>
        <taxon>Streptomyces</taxon>
    </lineage>
</organism>
<keyword evidence="3" id="KW-0378">Hydrolase</keyword>
<dbReference type="PANTHER" id="PTHR22935:SF95">
    <property type="entry name" value="BETA-LACTAMASE-LIKE 1-RELATED"/>
    <property type="match status" value="1"/>
</dbReference>
<dbReference type="SUPFAM" id="SSF56601">
    <property type="entry name" value="beta-lactamase/transpeptidase-like"/>
    <property type="match status" value="1"/>
</dbReference>
<evidence type="ECO:0000259" key="2">
    <source>
        <dbReference type="Pfam" id="PF00144"/>
    </source>
</evidence>
<sequence>MAKDAGGDRWEPGREAGDPALSLRLRQMLGAPGNFHTVSVAFLDAGGTRFASLGTGRAVADGPVTPDTSFETGSVAKVLTGMLLAASDVPEDRPVSSLLPQVRFASADVAAATLAELASHRSGLPRLHLRAGLATNLRLGLTMARGRDPYGAMSVGDFLARAATVGPVRARGVFAYSNLGMALLGQALGGGVAGGYPALLERELLAPLGMRATEVRTDYDPVASFARPHSRAGMALTPWISEGYAPAGVGVRSTARDLSLLLRAVLDGSAPGVDAVRPRYEADGGSRVGFGWMTTVHDGRELTWHNGETGGSHAYVGLDRERGRGVVVLCNTDQDIDAVGARLVLED</sequence>
<reference evidence="3" key="1">
    <citation type="journal article" date="2014" name="Int. J. Syst. Evol. Microbiol.">
        <title>Complete genome sequence of Corynebacterium casei LMG S-19264T (=DSM 44701T), isolated from a smear-ripened cheese.</title>
        <authorList>
            <consortium name="US DOE Joint Genome Institute (JGI-PGF)"/>
            <person name="Walter F."/>
            <person name="Albersmeier A."/>
            <person name="Kalinowski J."/>
            <person name="Ruckert C."/>
        </authorList>
    </citation>
    <scope>NUCLEOTIDE SEQUENCE</scope>
    <source>
        <strain evidence="3">JCM 4637</strain>
    </source>
</reference>
<dbReference type="Gene3D" id="3.40.710.10">
    <property type="entry name" value="DD-peptidase/beta-lactamase superfamily"/>
    <property type="match status" value="1"/>
</dbReference>
<name>A0A918WYX5_9ACTN</name>
<reference evidence="3" key="2">
    <citation type="submission" date="2020-09" db="EMBL/GenBank/DDBJ databases">
        <authorList>
            <person name="Sun Q."/>
            <person name="Ohkuma M."/>
        </authorList>
    </citation>
    <scope>NUCLEOTIDE SEQUENCE</scope>
    <source>
        <strain evidence="3">JCM 4637</strain>
    </source>
</reference>
<dbReference type="Pfam" id="PF00144">
    <property type="entry name" value="Beta-lactamase"/>
    <property type="match status" value="1"/>
</dbReference>